<evidence type="ECO:0000313" key="14">
    <source>
        <dbReference type="Proteomes" id="UP000002221"/>
    </source>
</evidence>
<gene>
    <name evidence="13" type="ordered locus">Rmar_2133</name>
</gene>
<name>D0MDA0_RHOM4</name>
<dbReference type="Gene3D" id="2.170.130.10">
    <property type="entry name" value="TonB-dependent receptor, plug domain"/>
    <property type="match status" value="1"/>
</dbReference>
<dbReference type="InterPro" id="IPR036942">
    <property type="entry name" value="Beta-barrel_TonB_sf"/>
</dbReference>
<dbReference type="Pfam" id="PF07715">
    <property type="entry name" value="Plug"/>
    <property type="match status" value="1"/>
</dbReference>
<evidence type="ECO:0000256" key="2">
    <source>
        <dbReference type="ARBA" id="ARBA00022448"/>
    </source>
</evidence>
<dbReference type="HOGENOM" id="CLU_014873_2_1_10"/>
<evidence type="ECO:0000256" key="10">
    <source>
        <dbReference type="SAM" id="SignalP"/>
    </source>
</evidence>
<dbReference type="InterPro" id="IPR039426">
    <property type="entry name" value="TonB-dep_rcpt-like"/>
</dbReference>
<proteinExistence type="inferred from homology"/>
<dbReference type="eggNOG" id="COG4771">
    <property type="taxonomic scope" value="Bacteria"/>
</dbReference>
<dbReference type="EMBL" id="CP001807">
    <property type="protein sequence ID" value="ACY49012.1"/>
    <property type="molecule type" value="Genomic_DNA"/>
</dbReference>
<evidence type="ECO:0000256" key="6">
    <source>
        <dbReference type="ARBA" id="ARBA00023136"/>
    </source>
</evidence>
<dbReference type="SUPFAM" id="SSF56935">
    <property type="entry name" value="Porins"/>
    <property type="match status" value="1"/>
</dbReference>
<keyword evidence="4 8" id="KW-0812">Transmembrane</keyword>
<dbReference type="PANTHER" id="PTHR30069:SF49">
    <property type="entry name" value="OUTER MEMBRANE PROTEIN C"/>
    <property type="match status" value="1"/>
</dbReference>
<comment type="subcellular location">
    <subcellularLocation>
        <location evidence="1 8">Cell outer membrane</location>
        <topology evidence="1 8">Multi-pass membrane protein</topology>
    </subcellularLocation>
</comment>
<feature type="domain" description="TonB-dependent receptor-like beta-barrel" evidence="11">
    <location>
        <begin position="289"/>
        <end position="725"/>
    </location>
</feature>
<dbReference type="GO" id="GO:0009279">
    <property type="term" value="C:cell outer membrane"/>
    <property type="evidence" value="ECO:0007669"/>
    <property type="project" value="UniProtKB-SubCell"/>
</dbReference>
<dbReference type="Proteomes" id="UP000002221">
    <property type="component" value="Chromosome"/>
</dbReference>
<dbReference type="InterPro" id="IPR000531">
    <property type="entry name" value="Beta-barrel_TonB"/>
</dbReference>
<comment type="similarity">
    <text evidence="8 9">Belongs to the TonB-dependent receptor family.</text>
</comment>
<dbReference type="InterPro" id="IPR008969">
    <property type="entry name" value="CarboxyPept-like_regulatory"/>
</dbReference>
<evidence type="ECO:0000256" key="5">
    <source>
        <dbReference type="ARBA" id="ARBA00023077"/>
    </source>
</evidence>
<feature type="signal peptide" evidence="10">
    <location>
        <begin position="1"/>
        <end position="22"/>
    </location>
</feature>
<accession>D0MDA0</accession>
<keyword evidence="10" id="KW-0732">Signal</keyword>
<keyword evidence="6 8" id="KW-0472">Membrane</keyword>
<dbReference type="OrthoDB" id="9764669at2"/>
<evidence type="ECO:0000256" key="9">
    <source>
        <dbReference type="RuleBase" id="RU003357"/>
    </source>
</evidence>
<keyword evidence="3 8" id="KW-1134">Transmembrane beta strand</keyword>
<dbReference type="Gene3D" id="2.60.40.1120">
    <property type="entry name" value="Carboxypeptidase-like, regulatory domain"/>
    <property type="match status" value="1"/>
</dbReference>
<dbReference type="RefSeq" id="WP_012844623.1">
    <property type="nucleotide sequence ID" value="NC_013501.1"/>
</dbReference>
<evidence type="ECO:0000313" key="13">
    <source>
        <dbReference type="EMBL" id="ACY49012.1"/>
    </source>
</evidence>
<dbReference type="Pfam" id="PF13715">
    <property type="entry name" value="CarbopepD_reg_2"/>
    <property type="match status" value="1"/>
</dbReference>
<dbReference type="KEGG" id="rmr:Rmar_2133"/>
<dbReference type="SUPFAM" id="SSF49464">
    <property type="entry name" value="Carboxypeptidase regulatory domain-like"/>
    <property type="match status" value="1"/>
</dbReference>
<evidence type="ECO:0000256" key="1">
    <source>
        <dbReference type="ARBA" id="ARBA00004571"/>
    </source>
</evidence>
<keyword evidence="14" id="KW-1185">Reference proteome</keyword>
<evidence type="ECO:0000256" key="8">
    <source>
        <dbReference type="PROSITE-ProRule" id="PRU01360"/>
    </source>
</evidence>
<keyword evidence="5 9" id="KW-0798">TonB box</keyword>
<dbReference type="PROSITE" id="PS52016">
    <property type="entry name" value="TONB_DEPENDENT_REC_3"/>
    <property type="match status" value="1"/>
</dbReference>
<reference evidence="13 14" key="1">
    <citation type="journal article" date="2009" name="Stand. Genomic Sci.">
        <title>Complete genome sequence of Rhodothermus marinus type strain (R-10).</title>
        <authorList>
            <person name="Nolan M."/>
            <person name="Tindall B.J."/>
            <person name="Pomrenke H."/>
            <person name="Lapidus A."/>
            <person name="Copeland A."/>
            <person name="Glavina Del Rio T."/>
            <person name="Lucas S."/>
            <person name="Chen F."/>
            <person name="Tice H."/>
            <person name="Cheng J.F."/>
            <person name="Saunders E."/>
            <person name="Han C."/>
            <person name="Bruce D."/>
            <person name="Goodwin L."/>
            <person name="Chain P."/>
            <person name="Pitluck S."/>
            <person name="Ovchinikova G."/>
            <person name="Pati A."/>
            <person name="Ivanova N."/>
            <person name="Mavromatis K."/>
            <person name="Chen A."/>
            <person name="Palaniappan K."/>
            <person name="Land M."/>
            <person name="Hauser L."/>
            <person name="Chang Y.J."/>
            <person name="Jeffries C.D."/>
            <person name="Brettin T."/>
            <person name="Goker M."/>
            <person name="Bristow J."/>
            <person name="Eisen J.A."/>
            <person name="Markowitz V."/>
            <person name="Hugenholtz P."/>
            <person name="Kyrpides N.C."/>
            <person name="Klenk H.P."/>
            <person name="Detter J.C."/>
        </authorList>
    </citation>
    <scope>NUCLEOTIDE SEQUENCE [LARGE SCALE GENOMIC DNA]</scope>
    <source>
        <strain evidence="14">ATCC 43812 / DSM 4252 / R-10</strain>
    </source>
</reference>
<evidence type="ECO:0000259" key="11">
    <source>
        <dbReference type="Pfam" id="PF00593"/>
    </source>
</evidence>
<organism evidence="13 14">
    <name type="scientific">Rhodothermus marinus (strain ATCC 43812 / DSM 4252 / R-10)</name>
    <name type="common">Rhodothermus obamensis</name>
    <dbReference type="NCBI Taxonomy" id="518766"/>
    <lineage>
        <taxon>Bacteria</taxon>
        <taxon>Pseudomonadati</taxon>
        <taxon>Rhodothermota</taxon>
        <taxon>Rhodothermia</taxon>
        <taxon>Rhodothermales</taxon>
        <taxon>Rhodothermaceae</taxon>
        <taxon>Rhodothermus</taxon>
    </lineage>
</organism>
<keyword evidence="13" id="KW-0675">Receptor</keyword>
<feature type="domain" description="TonB-dependent receptor plug" evidence="12">
    <location>
        <begin position="121"/>
        <end position="217"/>
    </location>
</feature>
<evidence type="ECO:0000256" key="4">
    <source>
        <dbReference type="ARBA" id="ARBA00022692"/>
    </source>
</evidence>
<dbReference type="STRING" id="518766.Rmar_2133"/>
<dbReference type="GO" id="GO:0015344">
    <property type="term" value="F:siderophore uptake transmembrane transporter activity"/>
    <property type="evidence" value="ECO:0007669"/>
    <property type="project" value="TreeGrafter"/>
</dbReference>
<feature type="chain" id="PRO_5003010818" evidence="10">
    <location>
        <begin position="23"/>
        <end position="760"/>
    </location>
</feature>
<dbReference type="AlphaFoldDB" id="D0MDA0"/>
<dbReference type="InterPro" id="IPR037066">
    <property type="entry name" value="Plug_dom_sf"/>
</dbReference>
<evidence type="ECO:0000259" key="12">
    <source>
        <dbReference type="Pfam" id="PF07715"/>
    </source>
</evidence>
<sequence length="760" mass="83328">MRNVRFTLLLIFGLSLSARAQAVLTGQVLDAETRTPLPGAHVLIDSTAHATVTNAAGLFTLHLPPGRYTVSVRFVGYETTRRPVELVAGDTVFVPILLRPVSFELEGIQVTALRPDLSPTAQLQEAAVREANPRDAGELLRALPGLAAVRRGPLGLDPVVRGLRETEVGVYLDGSRLFPAGPARMDSPMSHFDPTVIQSMEVVKGPYALTWGAGNLSAIRVETRGLRTLAPGRMQGRLHAGYDTNLNAFENGVQLGYRQGAFGLLAQTAWRQGADYRAGDGSTVPADFRSREVRVKLGYLPRSDVRFVVAAGYQAQRDLDYPGLILNADYFDAYTLSASFQRTFSEGPVRGLDVQAYYNAVDHGMDNDGKPTAEPNPERMPPFALDVQINSGIDVVGGRLALSLAPGFADELEIGADGYHTYRNAMRWIRRRDTGMLLFEDLVWPKARITDVGLFARLTHSPAARWQVAATARLDLVDARADTASAFFLENVSTDLTAREANLSGALTVSWLPHPRWSVAVGVGSAVRTADATERYSDRLPSSKAQMSAEFVGNPALRPERSTQADLWLETAHPSWSLSLNLFARRLDNYITIEPTDLPKRLPLSPPTVFRYVNGTATFYGGEATLAVRLPYALTLTTTGSYLWGQDETRDEPAFGVAPPRVDIGLRYEPSARFFAEATLHRVARQDRVATSRGEVPTDGYTTLDLKAGLRVLRQWRLQFGVQNLTDAAYADHLNAKNPFTGQRIPEPGRVLFLDLTLAF</sequence>
<keyword evidence="7 8" id="KW-0998">Cell outer membrane</keyword>
<dbReference type="Pfam" id="PF00593">
    <property type="entry name" value="TonB_dep_Rec_b-barrel"/>
    <property type="match status" value="1"/>
</dbReference>
<dbReference type="Gene3D" id="2.40.170.20">
    <property type="entry name" value="TonB-dependent receptor, beta-barrel domain"/>
    <property type="match status" value="1"/>
</dbReference>
<dbReference type="GO" id="GO:0044718">
    <property type="term" value="P:siderophore transmembrane transport"/>
    <property type="evidence" value="ECO:0007669"/>
    <property type="project" value="TreeGrafter"/>
</dbReference>
<keyword evidence="2 8" id="KW-0813">Transport</keyword>
<evidence type="ECO:0000256" key="7">
    <source>
        <dbReference type="ARBA" id="ARBA00023237"/>
    </source>
</evidence>
<dbReference type="PANTHER" id="PTHR30069">
    <property type="entry name" value="TONB-DEPENDENT OUTER MEMBRANE RECEPTOR"/>
    <property type="match status" value="1"/>
</dbReference>
<protein>
    <submittedName>
        <fullName evidence="13">TonB-dependent receptor</fullName>
    </submittedName>
</protein>
<dbReference type="InterPro" id="IPR012910">
    <property type="entry name" value="Plug_dom"/>
</dbReference>
<evidence type="ECO:0000256" key="3">
    <source>
        <dbReference type="ARBA" id="ARBA00022452"/>
    </source>
</evidence>